<dbReference type="RefSeq" id="WP_379929247.1">
    <property type="nucleotide sequence ID" value="NZ_JBHUMM010000014.1"/>
</dbReference>
<evidence type="ECO:0000256" key="1">
    <source>
        <dbReference type="SAM" id="Phobius"/>
    </source>
</evidence>
<accession>A0ABW5RAY5</accession>
<feature type="transmembrane region" description="Helical" evidence="1">
    <location>
        <begin position="14"/>
        <end position="37"/>
    </location>
</feature>
<keyword evidence="1" id="KW-0472">Membrane</keyword>
<dbReference type="EMBL" id="JBHUMM010000014">
    <property type="protein sequence ID" value="MFD2671775.1"/>
    <property type="molecule type" value="Genomic_DNA"/>
</dbReference>
<keyword evidence="1" id="KW-0812">Transmembrane</keyword>
<evidence type="ECO:0008006" key="4">
    <source>
        <dbReference type="Google" id="ProtNLM"/>
    </source>
</evidence>
<evidence type="ECO:0000313" key="2">
    <source>
        <dbReference type="EMBL" id="MFD2671775.1"/>
    </source>
</evidence>
<gene>
    <name evidence="2" type="ORF">ACFSUC_09165</name>
</gene>
<keyword evidence="1" id="KW-1133">Transmembrane helix</keyword>
<dbReference type="Proteomes" id="UP001597497">
    <property type="component" value="Unassembled WGS sequence"/>
</dbReference>
<organism evidence="2 3">
    <name type="scientific">Marinicrinis sediminis</name>
    <dbReference type="NCBI Taxonomy" id="1652465"/>
    <lineage>
        <taxon>Bacteria</taxon>
        <taxon>Bacillati</taxon>
        <taxon>Bacillota</taxon>
        <taxon>Bacilli</taxon>
        <taxon>Bacillales</taxon>
        <taxon>Paenibacillaceae</taxon>
    </lineage>
</organism>
<sequence>MKEAIRSIWKQNKFILLINFIIALIFFSIIMVVVVHFSHAQIEIEATNHFKGQNFYTISDELINEKEAAFFSKLSNYDRLYEFVAQLSGSSEFTYYSAVWQPIGLYDPKGNERFATYYESGQPSPVTERNGLRFQSVKSMQVNHHVIAFNHLQLANGRFFDEHEYVLTNEQIPVVLGSEYAGYYQIGDQVKIDYYNERFVGTIVGFLQPNQKITTANHPEMLLDRYIILPALSLMDAPSRLEVAQKEEMPVLIRALLLSQANGNLITDLNPLEIRDVLKEISSESGFESFILLGGQSLQLQTWIEMVEMNRMILLTLSVLLLMVLICMMSGTSMLKARKQIDTYKVFLISGASFTQIYRLAIYEWLIIYCMAWMFPFIYLIVLTSFTQVILLIYMIASLIIMLFMLVLLQLIMNRYMKKLDIVQKLKG</sequence>
<keyword evidence="3" id="KW-1185">Reference proteome</keyword>
<feature type="transmembrane region" description="Helical" evidence="1">
    <location>
        <begin position="362"/>
        <end position="383"/>
    </location>
</feature>
<protein>
    <recommendedName>
        <fullName evidence="4">ABC transporter permease</fullName>
    </recommendedName>
</protein>
<comment type="caution">
    <text evidence="2">The sequence shown here is derived from an EMBL/GenBank/DDBJ whole genome shotgun (WGS) entry which is preliminary data.</text>
</comment>
<name>A0ABW5RAY5_9BACL</name>
<reference evidence="3" key="1">
    <citation type="journal article" date="2019" name="Int. J. Syst. Evol. Microbiol.">
        <title>The Global Catalogue of Microorganisms (GCM) 10K type strain sequencing project: providing services to taxonomists for standard genome sequencing and annotation.</title>
        <authorList>
            <consortium name="The Broad Institute Genomics Platform"/>
            <consortium name="The Broad Institute Genome Sequencing Center for Infectious Disease"/>
            <person name="Wu L."/>
            <person name="Ma J."/>
        </authorList>
    </citation>
    <scope>NUCLEOTIDE SEQUENCE [LARGE SCALE GENOMIC DNA]</scope>
    <source>
        <strain evidence="3">KCTC 33676</strain>
    </source>
</reference>
<proteinExistence type="predicted"/>
<feature type="transmembrane region" description="Helical" evidence="1">
    <location>
        <begin position="389"/>
        <end position="409"/>
    </location>
</feature>
<evidence type="ECO:0000313" key="3">
    <source>
        <dbReference type="Proteomes" id="UP001597497"/>
    </source>
</evidence>
<feature type="transmembrane region" description="Helical" evidence="1">
    <location>
        <begin position="312"/>
        <end position="335"/>
    </location>
</feature>